<feature type="domain" description="Neurotransmitter-gated ion-channel transmembrane" evidence="8">
    <location>
        <begin position="201"/>
        <end position="283"/>
    </location>
</feature>
<evidence type="ECO:0000313" key="9">
    <source>
        <dbReference type="EMBL" id="CAB3999799.1"/>
    </source>
</evidence>
<dbReference type="SUPFAM" id="SSF63712">
    <property type="entry name" value="Nicotinic receptor ligand binding domain-like"/>
    <property type="match status" value="1"/>
</dbReference>
<keyword evidence="4 6" id="KW-0472">Membrane</keyword>
<feature type="transmembrane region" description="Helical" evidence="6">
    <location>
        <begin position="262"/>
        <end position="284"/>
    </location>
</feature>
<dbReference type="Gene3D" id="1.20.58.390">
    <property type="entry name" value="Neurotransmitter-gated ion-channel transmembrane domain"/>
    <property type="match status" value="1"/>
</dbReference>
<feature type="transmembrane region" description="Helical" evidence="6">
    <location>
        <begin position="225"/>
        <end position="242"/>
    </location>
</feature>
<dbReference type="InterPro" id="IPR036734">
    <property type="entry name" value="Neur_chan_lig-bd_sf"/>
</dbReference>
<feature type="region of interest" description="Disordered" evidence="5">
    <location>
        <begin position="484"/>
        <end position="522"/>
    </location>
</feature>
<evidence type="ECO:0000259" key="7">
    <source>
        <dbReference type="Pfam" id="PF02931"/>
    </source>
</evidence>
<protein>
    <submittedName>
        <fullName evidence="9">Neuronal acetylcholine receptor subunit alpha-10</fullName>
    </submittedName>
</protein>
<dbReference type="AlphaFoldDB" id="A0A6S7H698"/>
<dbReference type="FunFam" id="2.70.170.10:FF:000060">
    <property type="entry name" value="Nicotinic acetylcholine receptor subunit alpha4"/>
    <property type="match status" value="1"/>
</dbReference>
<dbReference type="FunFam" id="1.20.58.390:FF:000043">
    <property type="entry name" value="AcetylCholine Receptor"/>
    <property type="match status" value="1"/>
</dbReference>
<keyword evidence="2 6" id="KW-0812">Transmembrane</keyword>
<organism evidence="9 10">
    <name type="scientific">Paramuricea clavata</name>
    <name type="common">Red gorgonian</name>
    <name type="synonym">Violescent sea-whip</name>
    <dbReference type="NCBI Taxonomy" id="317549"/>
    <lineage>
        <taxon>Eukaryota</taxon>
        <taxon>Metazoa</taxon>
        <taxon>Cnidaria</taxon>
        <taxon>Anthozoa</taxon>
        <taxon>Octocorallia</taxon>
        <taxon>Malacalcyonacea</taxon>
        <taxon>Plexauridae</taxon>
        <taxon>Paramuricea</taxon>
    </lineage>
</organism>
<comment type="subcellular location">
    <subcellularLocation>
        <location evidence="1">Membrane</location>
        <topology evidence="1">Multi-pass membrane protein</topology>
    </subcellularLocation>
</comment>
<sequence length="522" mass="59761">CECLLVYRAAGKSFERRLRSKPNPQISSTNSSLVSGTTRDYFNAKRRLVEYLTNDSEIVKEIIPAPDFNTPMQVKVRITLHQIADVVQKLDTQIVLKHDGQISWLAPVHVKTECKINVKYFPFDEQICRVTFGSWTYHGFKVDLQSGHADITNFVKNTEWDLIEAYFTRFVKIYPCCDEPYPSITVNIRIRRRALFYLFNLVIPCGVIALLASLSFFLPSSNGERISLVVTVLLSLTVYMLIVSETMPPTSEVVPLIGKFYISTMVLIALTLVAPVVAVLSCCINNSQIMKILLSWRALHGQPLSKIFYQIARKTRQAWVRRSKLTGKTLKSYVCSSVAEQFQQRHELPCLLFSHRRSSEQQSSVFFHTKMCRLRVLNDAPMTMLEREFGGNYMDLHADVHSLFTKTASEAEVLSMYINGAEPYRKKKAITKIFRRSKYVPRLEDIEERAENCELENDDVRLASTLDLSLTCIHLERAISAGIMAQDSRRRRHKASSPSRGQDSPRRERRRSRRSAGEKASV</sequence>
<reference evidence="9" key="1">
    <citation type="submission" date="2020-04" db="EMBL/GenBank/DDBJ databases">
        <authorList>
            <person name="Alioto T."/>
            <person name="Alioto T."/>
            <person name="Gomez Garrido J."/>
        </authorList>
    </citation>
    <scope>NUCLEOTIDE SEQUENCE</scope>
    <source>
        <strain evidence="9">A484AB</strain>
    </source>
</reference>
<dbReference type="InterPro" id="IPR036719">
    <property type="entry name" value="Neuro-gated_channel_TM_sf"/>
</dbReference>
<keyword evidence="9" id="KW-0675">Receptor</keyword>
<dbReference type="Gene3D" id="2.70.170.10">
    <property type="entry name" value="Neurotransmitter-gated ion-channel ligand-binding domain"/>
    <property type="match status" value="1"/>
</dbReference>
<dbReference type="CDD" id="cd19051">
    <property type="entry name" value="LGIC_TM_cation"/>
    <property type="match status" value="1"/>
</dbReference>
<dbReference type="InterPro" id="IPR006202">
    <property type="entry name" value="Neur_chan_lig-bd"/>
</dbReference>
<dbReference type="OrthoDB" id="5975154at2759"/>
<evidence type="ECO:0000256" key="6">
    <source>
        <dbReference type="SAM" id="Phobius"/>
    </source>
</evidence>
<dbReference type="PANTHER" id="PTHR18945">
    <property type="entry name" value="NEUROTRANSMITTER GATED ION CHANNEL"/>
    <property type="match status" value="1"/>
</dbReference>
<evidence type="ECO:0000256" key="1">
    <source>
        <dbReference type="ARBA" id="ARBA00004141"/>
    </source>
</evidence>
<dbReference type="InterPro" id="IPR006201">
    <property type="entry name" value="Neur_channel"/>
</dbReference>
<feature type="transmembrane region" description="Helical" evidence="6">
    <location>
        <begin position="194"/>
        <end position="218"/>
    </location>
</feature>
<evidence type="ECO:0000256" key="4">
    <source>
        <dbReference type="ARBA" id="ARBA00023136"/>
    </source>
</evidence>
<evidence type="ECO:0000313" key="10">
    <source>
        <dbReference type="Proteomes" id="UP001152795"/>
    </source>
</evidence>
<dbReference type="InterPro" id="IPR006029">
    <property type="entry name" value="Neurotrans-gated_channel_TM"/>
</dbReference>
<dbReference type="InterPro" id="IPR018000">
    <property type="entry name" value="Neurotransmitter_ion_chnl_CS"/>
</dbReference>
<keyword evidence="3 6" id="KW-1133">Transmembrane helix</keyword>
<evidence type="ECO:0000256" key="5">
    <source>
        <dbReference type="SAM" id="MobiDB-lite"/>
    </source>
</evidence>
<gene>
    <name evidence="9" type="ORF">PACLA_8A039327</name>
</gene>
<feature type="non-terminal residue" evidence="9">
    <location>
        <position position="522"/>
    </location>
</feature>
<dbReference type="Proteomes" id="UP001152795">
    <property type="component" value="Unassembled WGS sequence"/>
</dbReference>
<name>A0A6S7H698_PARCT</name>
<keyword evidence="10" id="KW-1185">Reference proteome</keyword>
<dbReference type="PROSITE" id="PS00236">
    <property type="entry name" value="NEUROTR_ION_CHANNEL"/>
    <property type="match status" value="1"/>
</dbReference>
<proteinExistence type="predicted"/>
<dbReference type="GO" id="GO:0016020">
    <property type="term" value="C:membrane"/>
    <property type="evidence" value="ECO:0007669"/>
    <property type="project" value="UniProtKB-SubCell"/>
</dbReference>
<dbReference type="Pfam" id="PF02932">
    <property type="entry name" value="Neur_chan_memb"/>
    <property type="match status" value="1"/>
</dbReference>
<evidence type="ECO:0000256" key="3">
    <source>
        <dbReference type="ARBA" id="ARBA00022989"/>
    </source>
</evidence>
<dbReference type="GO" id="GO:0004888">
    <property type="term" value="F:transmembrane signaling receptor activity"/>
    <property type="evidence" value="ECO:0007669"/>
    <property type="project" value="InterPro"/>
</dbReference>
<dbReference type="EMBL" id="CACRXK020003671">
    <property type="protein sequence ID" value="CAB3999799.1"/>
    <property type="molecule type" value="Genomic_DNA"/>
</dbReference>
<evidence type="ECO:0000256" key="2">
    <source>
        <dbReference type="ARBA" id="ARBA00022692"/>
    </source>
</evidence>
<dbReference type="SUPFAM" id="SSF90112">
    <property type="entry name" value="Neurotransmitter-gated ion-channel transmembrane pore"/>
    <property type="match status" value="1"/>
</dbReference>
<accession>A0A6S7H698</accession>
<dbReference type="InterPro" id="IPR038050">
    <property type="entry name" value="Neuro_actylchol_rec"/>
</dbReference>
<comment type="caution">
    <text evidence="9">The sequence shown here is derived from an EMBL/GenBank/DDBJ whole genome shotgun (WGS) entry which is preliminary data.</text>
</comment>
<evidence type="ECO:0000259" key="8">
    <source>
        <dbReference type="Pfam" id="PF02932"/>
    </source>
</evidence>
<dbReference type="Pfam" id="PF02931">
    <property type="entry name" value="Neur_chan_LBD"/>
    <property type="match status" value="1"/>
</dbReference>
<feature type="domain" description="Neurotransmitter-gated ion-channel ligand-binding" evidence="7">
    <location>
        <begin position="90"/>
        <end position="193"/>
    </location>
</feature>
<dbReference type="GO" id="GO:0005230">
    <property type="term" value="F:extracellular ligand-gated monoatomic ion channel activity"/>
    <property type="evidence" value="ECO:0007669"/>
    <property type="project" value="InterPro"/>
</dbReference>